<organism evidence="1 2">
    <name type="scientific">Labeo rohita</name>
    <name type="common">Indian major carp</name>
    <name type="synonym">Cyprinus rohita</name>
    <dbReference type="NCBI Taxonomy" id="84645"/>
    <lineage>
        <taxon>Eukaryota</taxon>
        <taxon>Metazoa</taxon>
        <taxon>Chordata</taxon>
        <taxon>Craniata</taxon>
        <taxon>Vertebrata</taxon>
        <taxon>Euteleostomi</taxon>
        <taxon>Actinopterygii</taxon>
        <taxon>Neopterygii</taxon>
        <taxon>Teleostei</taxon>
        <taxon>Ostariophysi</taxon>
        <taxon>Cypriniformes</taxon>
        <taxon>Cyprinidae</taxon>
        <taxon>Labeoninae</taxon>
        <taxon>Labeonini</taxon>
        <taxon>Labeo</taxon>
    </lineage>
</organism>
<keyword evidence="2" id="KW-1185">Reference proteome</keyword>
<protein>
    <submittedName>
        <fullName evidence="1">Complement C3-like protein</fullName>
    </submittedName>
</protein>
<dbReference type="STRING" id="84645.A0A498LHH7"/>
<accession>A0A498LHH7</accession>
<dbReference type="Proteomes" id="UP000290572">
    <property type="component" value="Unassembled WGS sequence"/>
</dbReference>
<dbReference type="EMBL" id="QBIY01013428">
    <property type="protein sequence ID" value="RXN04885.1"/>
    <property type="molecule type" value="Genomic_DNA"/>
</dbReference>
<dbReference type="GO" id="GO:0005576">
    <property type="term" value="C:extracellular region"/>
    <property type="evidence" value="ECO:0007669"/>
    <property type="project" value="InterPro"/>
</dbReference>
<evidence type="ECO:0000313" key="1">
    <source>
        <dbReference type="EMBL" id="RXN04885.1"/>
    </source>
</evidence>
<proteinExistence type="evidence at protein level"/>
<gene>
    <name evidence="1" type="ORF">ROHU_012891</name>
</gene>
<comment type="caution">
    <text evidence="1">The sequence shown here is derived from an EMBL/GenBank/DDBJ whole genome shotgun (WGS) entry which is preliminary data.</text>
</comment>
<keyword evidence="3" id="KW-1267">Proteomics identification</keyword>
<reference evidence="1 2" key="1">
    <citation type="submission" date="2018-03" db="EMBL/GenBank/DDBJ databases">
        <title>Draft genome sequence of Rohu Carp (Labeo rohita).</title>
        <authorList>
            <person name="Das P."/>
            <person name="Kushwaha B."/>
            <person name="Joshi C.G."/>
            <person name="Kumar D."/>
            <person name="Nagpure N.S."/>
            <person name="Sahoo L."/>
            <person name="Das S.P."/>
            <person name="Bit A."/>
            <person name="Patnaik S."/>
            <person name="Meher P.K."/>
            <person name="Jayasankar P."/>
            <person name="Koringa P.G."/>
            <person name="Patel N.V."/>
            <person name="Hinsu A.T."/>
            <person name="Kumar R."/>
            <person name="Pandey M."/>
            <person name="Agarwal S."/>
            <person name="Srivastava S."/>
            <person name="Singh M."/>
            <person name="Iquebal M.A."/>
            <person name="Jaiswal S."/>
            <person name="Angadi U.B."/>
            <person name="Kumar N."/>
            <person name="Raza M."/>
            <person name="Shah T.M."/>
            <person name="Rai A."/>
            <person name="Jena J.K."/>
        </authorList>
    </citation>
    <scope>NUCLEOTIDE SEQUENCE [LARGE SCALE GENOMIC DNA]</scope>
    <source>
        <strain evidence="1">DASCIFA01</strain>
        <tissue evidence="1">Testis</tissue>
    </source>
</reference>
<evidence type="ECO:0007829" key="3">
    <source>
        <dbReference type="PeptideAtlas" id="A0A498LHH7"/>
    </source>
</evidence>
<dbReference type="AlphaFoldDB" id="A0A498LHH7"/>
<dbReference type="Gene3D" id="2.60.40.690">
    <property type="entry name" value="Alpha-macroglobulin, receptor-binding domain"/>
    <property type="match status" value="1"/>
</dbReference>
<name>A0A498LHH7_LABRO</name>
<dbReference type="SUPFAM" id="SSF49410">
    <property type="entry name" value="Alpha-macroglobulin receptor domain"/>
    <property type="match status" value="1"/>
</dbReference>
<evidence type="ECO:0000313" key="2">
    <source>
        <dbReference type="Proteomes" id="UP000290572"/>
    </source>
</evidence>
<sequence length="192" mass="22612">MVVLQALSEYLVKRPPPSKHTLRVELHVPGQRTTLWNILPKMVYELQTAQVVTEYHELPDVYENSTCNGFQLDVSIEKTNKNHRPDVEMSYKLTIRVRALEREQRFVVLDIGLPTGFEPENFDLEQEPEVEVPSAQQLVRRCRRLWNHARAAILKTNRRYITQHRRRHPPGRLFHLRQESVVPLDESLSTFL</sequence>
<dbReference type="InterPro" id="IPR036595">
    <property type="entry name" value="A-macroglobulin_rcpt-bd_sf"/>
</dbReference>
<dbReference type="Gene3D" id="2.60.120.1540">
    <property type="match status" value="1"/>
</dbReference>